<proteinExistence type="predicted"/>
<gene>
    <name evidence="1" type="ORF">KIC69_02845</name>
</gene>
<dbReference type="Proteomes" id="UP000824019">
    <property type="component" value="Unassembled WGS sequence"/>
</dbReference>
<evidence type="ECO:0000313" key="2">
    <source>
        <dbReference type="Proteomes" id="UP000824019"/>
    </source>
</evidence>
<organism evidence="1 2">
    <name type="scientific">Campylobacter concisus</name>
    <dbReference type="NCBI Taxonomy" id="199"/>
    <lineage>
        <taxon>Bacteria</taxon>
        <taxon>Pseudomonadati</taxon>
        <taxon>Campylobacterota</taxon>
        <taxon>Epsilonproteobacteria</taxon>
        <taxon>Campylobacterales</taxon>
        <taxon>Campylobacteraceae</taxon>
        <taxon>Campylobacter</taxon>
    </lineage>
</organism>
<comment type="caution">
    <text evidence="1">The sequence shown here is derived from an EMBL/GenBank/DDBJ whole genome shotgun (WGS) entry which is preliminary data.</text>
</comment>
<dbReference type="EMBL" id="JAHAKR010000087">
    <property type="protein sequence ID" value="MBS5829757.1"/>
    <property type="molecule type" value="Genomic_DNA"/>
</dbReference>
<evidence type="ECO:0000313" key="1">
    <source>
        <dbReference type="EMBL" id="MBS5829757.1"/>
    </source>
</evidence>
<name>A0A9E1B848_9BACT</name>
<sequence>VPVIAFFGPSNAYEWGPWDNNLMRNGYTAQNGIQSMGKHIVYQKNWDFVPCDKEGIKENGIEKTLMDFSDEMGQIKAKIRSNLELAQ</sequence>
<dbReference type="AlphaFoldDB" id="A0A9E1B848"/>
<dbReference type="Gene3D" id="3.40.50.2000">
    <property type="entry name" value="Glycogen Phosphorylase B"/>
    <property type="match status" value="1"/>
</dbReference>
<feature type="non-terminal residue" evidence="1">
    <location>
        <position position="1"/>
    </location>
</feature>
<protein>
    <submittedName>
        <fullName evidence="1">Lipopolysaccharide heptosyltransferase III</fullName>
    </submittedName>
</protein>
<reference evidence="1" key="1">
    <citation type="submission" date="2021-02" db="EMBL/GenBank/DDBJ databases">
        <title>Infant gut strain persistence is associated with maternal origin, phylogeny, and functional potential including surface adhesion and iron acquisition.</title>
        <authorList>
            <person name="Lou Y.C."/>
        </authorList>
    </citation>
    <scope>NUCLEOTIDE SEQUENCE</scope>
    <source>
        <strain evidence="1">L3_101_000G1_dasL3_101_000G1_concoct_7_sub</strain>
    </source>
</reference>
<accession>A0A9E1B848</accession>